<sequence>MSIAVTPYVRNVLLLDGLVSGAAGIVMAAGASLLAPLLSLPVDLLFWAGIVLLPWCAALVFLARRQVMSRMLMLDVIAINALWVAASFGIMVAGLVQPSLLGVLFVTAQALTVALFVALQLGVMRRAGAAA</sequence>
<evidence type="ECO:0000313" key="2">
    <source>
        <dbReference type="EMBL" id="SMH43029.1"/>
    </source>
</evidence>
<organism evidence="2 3">
    <name type="scientific">Mesorhizobium australicum</name>
    <dbReference type="NCBI Taxonomy" id="536018"/>
    <lineage>
        <taxon>Bacteria</taxon>
        <taxon>Pseudomonadati</taxon>
        <taxon>Pseudomonadota</taxon>
        <taxon>Alphaproteobacteria</taxon>
        <taxon>Hyphomicrobiales</taxon>
        <taxon>Phyllobacteriaceae</taxon>
        <taxon>Mesorhizobium</taxon>
    </lineage>
</organism>
<dbReference type="AlphaFoldDB" id="A0A1X7NXD5"/>
<dbReference type="OrthoDB" id="7570420at2"/>
<protein>
    <submittedName>
        <fullName evidence="2">Uncharacterized protein</fullName>
    </submittedName>
</protein>
<feature type="transmembrane region" description="Helical" evidence="1">
    <location>
        <begin position="102"/>
        <end position="123"/>
    </location>
</feature>
<evidence type="ECO:0000256" key="1">
    <source>
        <dbReference type="SAM" id="Phobius"/>
    </source>
</evidence>
<keyword evidence="3" id="KW-1185">Reference proteome</keyword>
<dbReference type="Proteomes" id="UP000193083">
    <property type="component" value="Unassembled WGS sequence"/>
</dbReference>
<feature type="transmembrane region" description="Helical" evidence="1">
    <location>
        <begin position="12"/>
        <end position="38"/>
    </location>
</feature>
<name>A0A1X7NXD5_9HYPH</name>
<reference evidence="2 3" key="1">
    <citation type="submission" date="2017-04" db="EMBL/GenBank/DDBJ databases">
        <authorList>
            <person name="Afonso C.L."/>
            <person name="Miller P.J."/>
            <person name="Scott M.A."/>
            <person name="Spackman E."/>
            <person name="Goraichik I."/>
            <person name="Dimitrov K.M."/>
            <person name="Suarez D.L."/>
            <person name="Swayne D.E."/>
        </authorList>
    </citation>
    <scope>NUCLEOTIDE SEQUENCE [LARGE SCALE GENOMIC DNA]</scope>
    <source>
        <strain evidence="2 3">B5P</strain>
    </source>
</reference>
<dbReference type="RefSeq" id="WP_085464729.1">
    <property type="nucleotide sequence ID" value="NZ_FXBL01000004.1"/>
</dbReference>
<keyword evidence="1" id="KW-1133">Transmembrane helix</keyword>
<dbReference type="EMBL" id="FXBL01000004">
    <property type="protein sequence ID" value="SMH43029.1"/>
    <property type="molecule type" value="Genomic_DNA"/>
</dbReference>
<feature type="transmembrane region" description="Helical" evidence="1">
    <location>
        <begin position="44"/>
        <end position="62"/>
    </location>
</feature>
<proteinExistence type="predicted"/>
<keyword evidence="1" id="KW-0812">Transmembrane</keyword>
<keyword evidence="1" id="KW-0472">Membrane</keyword>
<feature type="transmembrane region" description="Helical" evidence="1">
    <location>
        <begin position="74"/>
        <end position="96"/>
    </location>
</feature>
<accession>A0A1X7NXD5</accession>
<evidence type="ECO:0000313" key="3">
    <source>
        <dbReference type="Proteomes" id="UP000193083"/>
    </source>
</evidence>
<gene>
    <name evidence="2" type="ORF">SAMN02982922_2827</name>
</gene>